<evidence type="ECO:0000259" key="4">
    <source>
        <dbReference type="Pfam" id="PF00561"/>
    </source>
</evidence>
<dbReference type="Pfam" id="PF00561">
    <property type="entry name" value="Abhydrolase_1"/>
    <property type="match status" value="1"/>
</dbReference>
<accession>A0ABU0KMI1</accession>
<evidence type="ECO:0000256" key="2">
    <source>
        <dbReference type="ARBA" id="ARBA00022801"/>
    </source>
</evidence>
<dbReference type="PANTHER" id="PTHR21661">
    <property type="entry name" value="EPOXIDE HYDROLASE 1-RELATED"/>
    <property type="match status" value="1"/>
</dbReference>
<evidence type="ECO:0000313" key="6">
    <source>
        <dbReference type="Proteomes" id="UP001236795"/>
    </source>
</evidence>
<gene>
    <name evidence="5" type="ORF">QO019_005367</name>
</gene>
<keyword evidence="6" id="KW-1185">Reference proteome</keyword>
<proteinExistence type="inferred from homology"/>
<dbReference type="PANTHER" id="PTHR21661:SF35">
    <property type="entry name" value="EPOXIDE HYDROLASE"/>
    <property type="match status" value="1"/>
</dbReference>
<feature type="region of interest" description="Disordered" evidence="3">
    <location>
        <begin position="84"/>
        <end position="105"/>
    </location>
</feature>
<feature type="domain" description="AB hydrolase-1" evidence="4">
    <location>
        <begin position="10"/>
        <end position="85"/>
    </location>
</feature>
<keyword evidence="2" id="KW-0378">Hydrolase</keyword>
<name>A0ABU0KMI1_9ACTN</name>
<dbReference type="SUPFAM" id="SSF53474">
    <property type="entry name" value="alpha/beta-Hydrolases"/>
    <property type="match status" value="1"/>
</dbReference>
<reference evidence="5 6" key="1">
    <citation type="submission" date="2023-07" db="EMBL/GenBank/DDBJ databases">
        <title>Genomic Encyclopedia of Type Strains, Phase IV (KMG-IV): sequencing the most valuable type-strain genomes for metagenomic binning, comparative biology and taxonomic classification.</title>
        <authorList>
            <person name="Goeker M."/>
        </authorList>
    </citation>
    <scope>NUCLEOTIDE SEQUENCE [LARGE SCALE GENOMIC DNA]</scope>
    <source>
        <strain evidence="5 6">DSM 40573</strain>
    </source>
</reference>
<dbReference type="InterPro" id="IPR029058">
    <property type="entry name" value="AB_hydrolase_fold"/>
</dbReference>
<evidence type="ECO:0000256" key="1">
    <source>
        <dbReference type="ARBA" id="ARBA00010088"/>
    </source>
</evidence>
<dbReference type="EMBL" id="JAUSWC010000022">
    <property type="protein sequence ID" value="MDQ0490484.1"/>
    <property type="molecule type" value="Genomic_DNA"/>
</dbReference>
<dbReference type="Proteomes" id="UP001236795">
    <property type="component" value="Unassembled WGS sequence"/>
</dbReference>
<comment type="similarity">
    <text evidence="1">Belongs to the peptidase S33 family.</text>
</comment>
<dbReference type="Gene3D" id="3.40.50.1820">
    <property type="entry name" value="alpha/beta hydrolase"/>
    <property type="match status" value="1"/>
</dbReference>
<evidence type="ECO:0000256" key="3">
    <source>
        <dbReference type="SAM" id="MobiDB-lite"/>
    </source>
</evidence>
<dbReference type="RefSeq" id="WP_026243775.1">
    <property type="nucleotide sequence ID" value="NZ_JAUSWC010000022.1"/>
</dbReference>
<comment type="caution">
    <text evidence="5">The sequence shown here is derived from an EMBL/GenBank/DDBJ whole genome shotgun (WGS) entry which is preliminary data.</text>
</comment>
<dbReference type="InterPro" id="IPR000073">
    <property type="entry name" value="AB_hydrolase_1"/>
</dbReference>
<protein>
    <submittedName>
        <fullName evidence="5">Pimeloyl-ACP methyl ester carboxylesterase</fullName>
    </submittedName>
</protein>
<sequence>MPASRRRRSHGWPGGVVEFLDLVEPLTSPDDPAEAFHVVCPSLPGYGLSDSPAGPGWGVERIADAWAELMDRLGYGRWAARGGDWVRSSPPSSGTRRRTGWRACI</sequence>
<organism evidence="5 6">
    <name type="scientific">Streptomyces thermodiastaticus</name>
    <dbReference type="NCBI Taxonomy" id="44061"/>
    <lineage>
        <taxon>Bacteria</taxon>
        <taxon>Bacillati</taxon>
        <taxon>Actinomycetota</taxon>
        <taxon>Actinomycetes</taxon>
        <taxon>Kitasatosporales</taxon>
        <taxon>Streptomycetaceae</taxon>
        <taxon>Streptomyces</taxon>
    </lineage>
</organism>
<evidence type="ECO:0000313" key="5">
    <source>
        <dbReference type="EMBL" id="MDQ0490484.1"/>
    </source>
</evidence>
<dbReference type="InterPro" id="IPR000639">
    <property type="entry name" value="Epox_hydrolase-like"/>
</dbReference>
<feature type="compositionally biased region" description="Basic residues" evidence="3">
    <location>
        <begin position="95"/>
        <end position="105"/>
    </location>
</feature>
<dbReference type="PRINTS" id="PR00412">
    <property type="entry name" value="EPOXHYDRLASE"/>
</dbReference>